<dbReference type="Gene3D" id="2.160.20.10">
    <property type="entry name" value="Single-stranded right-handed beta-helix, Pectin lyase-like"/>
    <property type="match status" value="1"/>
</dbReference>
<dbReference type="PANTHER" id="PTHR31321">
    <property type="entry name" value="ACYL-COA THIOESTER HYDROLASE YBHC-RELATED"/>
    <property type="match status" value="1"/>
</dbReference>
<evidence type="ECO:0000256" key="4">
    <source>
        <dbReference type="ARBA" id="ARBA00022801"/>
    </source>
</evidence>
<accession>A0A6P5ZV78</accession>
<dbReference type="OrthoDB" id="994327at2759"/>
<dbReference type="GeneID" id="111304149"/>
<gene>
    <name evidence="8" type="primary">LOC111304149</name>
</gene>
<evidence type="ECO:0000256" key="1">
    <source>
        <dbReference type="ARBA" id="ARBA00005184"/>
    </source>
</evidence>
<dbReference type="InterPro" id="IPR000070">
    <property type="entry name" value="Pectinesterase_cat"/>
</dbReference>
<dbReference type="EC" id="3.1.1.11" evidence="3"/>
<keyword evidence="5" id="KW-0063">Aspartyl esterase</keyword>
<dbReference type="GO" id="GO:0045490">
    <property type="term" value="P:pectin catabolic process"/>
    <property type="evidence" value="ECO:0007669"/>
    <property type="project" value="UniProtKB-UniPathway"/>
</dbReference>
<sequence>MPNIIILFLQTRLISEGYMFLMQNTTIQSVAKNVVVNTAQAGENVGDDSGFTFLYCNITGASNSTTDLGRAWKLRPRVIFAFTYISTIINSEGWSTDEHPERNRYPSELTYCSEIAKTNGFNDLQTVHYGEYKCMGPGVSSSGRVGFAKILSEVEAKPFMSMTYIHAGIGFYHLPECRNFTKEKKERCNVFCKWR</sequence>
<dbReference type="SUPFAM" id="SSF51126">
    <property type="entry name" value="Pectin lyase-like"/>
    <property type="match status" value="1"/>
</dbReference>
<evidence type="ECO:0000256" key="2">
    <source>
        <dbReference type="ARBA" id="ARBA00008891"/>
    </source>
</evidence>
<dbReference type="GO" id="GO:0042545">
    <property type="term" value="P:cell wall modification"/>
    <property type="evidence" value="ECO:0007669"/>
    <property type="project" value="InterPro"/>
</dbReference>
<comment type="similarity">
    <text evidence="2">Belongs to the pectinesterase family.</text>
</comment>
<name>A0A6P5ZV78_DURZI</name>
<dbReference type="Pfam" id="PF01095">
    <property type="entry name" value="Pectinesterase"/>
    <property type="match status" value="1"/>
</dbReference>
<dbReference type="UniPathway" id="UPA00545">
    <property type="reaction ID" value="UER00823"/>
</dbReference>
<dbReference type="InterPro" id="IPR012334">
    <property type="entry name" value="Pectin_lyas_fold"/>
</dbReference>
<reference evidence="8" key="1">
    <citation type="submission" date="2025-08" db="UniProtKB">
        <authorList>
            <consortium name="RefSeq"/>
        </authorList>
    </citation>
    <scope>IDENTIFICATION</scope>
    <source>
        <tissue evidence="8">Fruit stalk</tissue>
    </source>
</reference>
<protein>
    <recommendedName>
        <fullName evidence="3">pectinesterase</fullName>
        <ecNumber evidence="3">3.1.1.11</ecNumber>
    </recommendedName>
</protein>
<organism evidence="7 8">
    <name type="scientific">Durio zibethinus</name>
    <name type="common">Durian</name>
    <dbReference type="NCBI Taxonomy" id="66656"/>
    <lineage>
        <taxon>Eukaryota</taxon>
        <taxon>Viridiplantae</taxon>
        <taxon>Streptophyta</taxon>
        <taxon>Embryophyta</taxon>
        <taxon>Tracheophyta</taxon>
        <taxon>Spermatophyta</taxon>
        <taxon>Magnoliopsida</taxon>
        <taxon>eudicotyledons</taxon>
        <taxon>Gunneridae</taxon>
        <taxon>Pentapetalae</taxon>
        <taxon>rosids</taxon>
        <taxon>malvids</taxon>
        <taxon>Malvales</taxon>
        <taxon>Malvaceae</taxon>
        <taxon>Helicteroideae</taxon>
        <taxon>Durio</taxon>
    </lineage>
</organism>
<evidence type="ECO:0000256" key="5">
    <source>
        <dbReference type="ARBA" id="ARBA00023085"/>
    </source>
</evidence>
<keyword evidence="7" id="KW-1185">Reference proteome</keyword>
<dbReference type="InterPro" id="IPR011050">
    <property type="entry name" value="Pectin_lyase_fold/virulence"/>
</dbReference>
<evidence type="ECO:0000313" key="7">
    <source>
        <dbReference type="Proteomes" id="UP000515121"/>
    </source>
</evidence>
<comment type="pathway">
    <text evidence="1">Glycan metabolism; pectin degradation; 2-dehydro-3-deoxy-D-gluconate from pectin: step 1/5.</text>
</comment>
<proteinExistence type="inferred from homology"/>
<dbReference type="KEGG" id="dzi:111304149"/>
<dbReference type="RefSeq" id="XP_022756402.1">
    <property type="nucleotide sequence ID" value="XM_022900667.1"/>
</dbReference>
<dbReference type="GO" id="GO:0030599">
    <property type="term" value="F:pectinesterase activity"/>
    <property type="evidence" value="ECO:0007669"/>
    <property type="project" value="UniProtKB-EC"/>
</dbReference>
<dbReference type="Proteomes" id="UP000515121">
    <property type="component" value="Unplaced"/>
</dbReference>
<evidence type="ECO:0000259" key="6">
    <source>
        <dbReference type="Pfam" id="PF01095"/>
    </source>
</evidence>
<dbReference type="PANTHER" id="PTHR31321:SF126">
    <property type="entry name" value="PECTINESTERASE"/>
    <property type="match status" value="1"/>
</dbReference>
<evidence type="ECO:0000256" key="3">
    <source>
        <dbReference type="ARBA" id="ARBA00013229"/>
    </source>
</evidence>
<evidence type="ECO:0000313" key="8">
    <source>
        <dbReference type="RefSeq" id="XP_022756402.1"/>
    </source>
</evidence>
<dbReference type="AlphaFoldDB" id="A0A6P5ZV78"/>
<keyword evidence="4" id="KW-0378">Hydrolase</keyword>
<feature type="domain" description="Pectinesterase catalytic" evidence="6">
    <location>
        <begin position="28"/>
        <end position="166"/>
    </location>
</feature>